<dbReference type="Gene3D" id="3.90.180.10">
    <property type="entry name" value="Medium-chain alcohol dehydrogenases, catalytic domain"/>
    <property type="match status" value="1"/>
</dbReference>
<dbReference type="GO" id="GO:0044550">
    <property type="term" value="P:secondary metabolite biosynthetic process"/>
    <property type="evidence" value="ECO:0007669"/>
    <property type="project" value="TreeGrafter"/>
</dbReference>
<dbReference type="GO" id="GO:0016491">
    <property type="term" value="F:oxidoreductase activity"/>
    <property type="evidence" value="ECO:0007669"/>
    <property type="project" value="InterPro"/>
</dbReference>
<dbReference type="AlphaFoldDB" id="A0A2V5HVA8"/>
<dbReference type="Pfam" id="PF08659">
    <property type="entry name" value="KR"/>
    <property type="match status" value="1"/>
</dbReference>
<dbReference type="InterPro" id="IPR013149">
    <property type="entry name" value="ADH-like_C"/>
</dbReference>
<feature type="non-terminal residue" evidence="4">
    <location>
        <position position="1"/>
    </location>
</feature>
<dbReference type="EMBL" id="KZ825640">
    <property type="protein sequence ID" value="PYI25533.1"/>
    <property type="molecule type" value="Genomic_DNA"/>
</dbReference>
<evidence type="ECO:0000313" key="5">
    <source>
        <dbReference type="Proteomes" id="UP000248817"/>
    </source>
</evidence>
<dbReference type="SUPFAM" id="SSF51735">
    <property type="entry name" value="NAD(P)-binding Rossmann-fold domains"/>
    <property type="match status" value="2"/>
</dbReference>
<proteinExistence type="predicted"/>
<dbReference type="InterPro" id="IPR036291">
    <property type="entry name" value="NAD(P)-bd_dom_sf"/>
</dbReference>
<feature type="domain" description="Enoyl reductase (ER)" evidence="3">
    <location>
        <begin position="2"/>
        <end position="193"/>
    </location>
</feature>
<reference evidence="4 5" key="1">
    <citation type="submission" date="2018-02" db="EMBL/GenBank/DDBJ databases">
        <title>The genomes of Aspergillus section Nigri reveals drivers in fungal speciation.</title>
        <authorList>
            <consortium name="DOE Joint Genome Institute"/>
            <person name="Vesth T.C."/>
            <person name="Nybo J."/>
            <person name="Theobald S."/>
            <person name="Brandl J."/>
            <person name="Frisvad J.C."/>
            <person name="Nielsen K.F."/>
            <person name="Lyhne E.K."/>
            <person name="Kogle M.E."/>
            <person name="Kuo A."/>
            <person name="Riley R."/>
            <person name="Clum A."/>
            <person name="Nolan M."/>
            <person name="Lipzen A."/>
            <person name="Salamov A."/>
            <person name="Henrissat B."/>
            <person name="Wiebenga A."/>
            <person name="De vries R.P."/>
            <person name="Grigoriev I.V."/>
            <person name="Mortensen U.H."/>
            <person name="Andersen M.R."/>
            <person name="Baker S.E."/>
        </authorList>
    </citation>
    <scope>NUCLEOTIDE SEQUENCE [LARGE SCALE GENOMIC DNA]</scope>
    <source>
        <strain evidence="4 5">CBS 114.80</strain>
    </source>
</reference>
<organism evidence="4 5">
    <name type="scientific">Aspergillus indologenus CBS 114.80</name>
    <dbReference type="NCBI Taxonomy" id="1450541"/>
    <lineage>
        <taxon>Eukaryota</taxon>
        <taxon>Fungi</taxon>
        <taxon>Dikarya</taxon>
        <taxon>Ascomycota</taxon>
        <taxon>Pezizomycotina</taxon>
        <taxon>Eurotiomycetes</taxon>
        <taxon>Eurotiomycetidae</taxon>
        <taxon>Eurotiales</taxon>
        <taxon>Aspergillaceae</taxon>
        <taxon>Aspergillus</taxon>
        <taxon>Aspergillus subgen. Circumdati</taxon>
    </lineage>
</organism>
<dbReference type="Pfam" id="PF00107">
    <property type="entry name" value="ADH_zinc_N"/>
    <property type="match status" value="1"/>
</dbReference>
<dbReference type="GO" id="GO:0016874">
    <property type="term" value="F:ligase activity"/>
    <property type="evidence" value="ECO:0007669"/>
    <property type="project" value="UniProtKB-KW"/>
</dbReference>
<evidence type="ECO:0000313" key="4">
    <source>
        <dbReference type="EMBL" id="PYI25533.1"/>
    </source>
</evidence>
<dbReference type="InterPro" id="IPR013968">
    <property type="entry name" value="PKS_KR"/>
</dbReference>
<evidence type="ECO:0000256" key="2">
    <source>
        <dbReference type="ARBA" id="ARBA00022553"/>
    </source>
</evidence>
<dbReference type="Gene3D" id="3.40.50.720">
    <property type="entry name" value="NAD(P)-binding Rossmann-like Domain"/>
    <property type="match status" value="1"/>
</dbReference>
<evidence type="ECO:0000259" key="3">
    <source>
        <dbReference type="SMART" id="SM00829"/>
    </source>
</evidence>
<gene>
    <name evidence="4" type="ORF">BP00DRAFT_468552</name>
</gene>
<keyword evidence="5" id="KW-1185">Reference proteome</keyword>
<keyword evidence="1" id="KW-0596">Phosphopantetheine</keyword>
<dbReference type="InterPro" id="IPR020843">
    <property type="entry name" value="ER"/>
</dbReference>
<dbReference type="GO" id="GO:0006633">
    <property type="term" value="P:fatty acid biosynthetic process"/>
    <property type="evidence" value="ECO:0007669"/>
    <property type="project" value="TreeGrafter"/>
</dbReference>
<dbReference type="PANTHER" id="PTHR43775:SF37">
    <property type="entry name" value="SI:DKEY-61P9.11"/>
    <property type="match status" value="1"/>
</dbReference>
<protein>
    <submittedName>
        <fullName evidence="4">NAD(P)-binding protein</fullName>
    </submittedName>
</protein>
<name>A0A2V5HVA8_9EURO</name>
<dbReference type="Proteomes" id="UP000248817">
    <property type="component" value="Unassembled WGS sequence"/>
</dbReference>
<dbReference type="CDD" id="cd05195">
    <property type="entry name" value="enoyl_red"/>
    <property type="match status" value="1"/>
</dbReference>
<dbReference type="PANTHER" id="PTHR43775">
    <property type="entry name" value="FATTY ACID SYNTHASE"/>
    <property type="match status" value="1"/>
</dbReference>
<dbReference type="SMART" id="SM00829">
    <property type="entry name" value="PKS_ER"/>
    <property type="match status" value="1"/>
</dbReference>
<keyword evidence="2" id="KW-0597">Phosphoprotein</keyword>
<evidence type="ECO:0000256" key="1">
    <source>
        <dbReference type="ARBA" id="ARBA00022450"/>
    </source>
</evidence>
<dbReference type="GO" id="GO:0004312">
    <property type="term" value="F:fatty acid synthase activity"/>
    <property type="evidence" value="ECO:0007669"/>
    <property type="project" value="TreeGrafter"/>
</dbReference>
<dbReference type="InterPro" id="IPR050091">
    <property type="entry name" value="PKS_NRPS_Biosynth_Enz"/>
</dbReference>
<sequence length="322" mass="34640">FFCLVNVTQVRPGEIVLIQSSTGGIGQAAITLARQHGAEVLTTVSLQVKTEHKIREYAWPESHILSSRSSRFAQDILCLTNGRGVDVVLNALSGTFPQASLDILAPMGRFLEIGKSDLLGHSRLDMSSLTRAVSFSVVDLGLNASEKPQYMADAFSKVNQMFANLIIRAGAPLVVEPIPGLPRGRELIGELVISHGENDMVKVLPGAPVAAQFHSQATYIAILGGLGGLSRTLSVWLAEHRARHIVALSPCGPDKPRTRGLKRELVQVGAHLHALHYRVEAKAQLHAILAHCRANLPPIRGSIHGGLVPRVRQLSSSPGVHD</sequence>
<accession>A0A2V5HVA8</accession>